<evidence type="ECO:0000313" key="2">
    <source>
        <dbReference type="Proteomes" id="UP001310594"/>
    </source>
</evidence>
<dbReference type="EMBL" id="JAVRQU010000018">
    <property type="protein sequence ID" value="KAK5693148.1"/>
    <property type="molecule type" value="Genomic_DNA"/>
</dbReference>
<gene>
    <name evidence="1" type="ORF">LTR97_010624</name>
</gene>
<organism evidence="1 2">
    <name type="scientific">Elasticomyces elasticus</name>
    <dbReference type="NCBI Taxonomy" id="574655"/>
    <lineage>
        <taxon>Eukaryota</taxon>
        <taxon>Fungi</taxon>
        <taxon>Dikarya</taxon>
        <taxon>Ascomycota</taxon>
        <taxon>Pezizomycotina</taxon>
        <taxon>Dothideomycetes</taxon>
        <taxon>Dothideomycetidae</taxon>
        <taxon>Mycosphaerellales</taxon>
        <taxon>Teratosphaeriaceae</taxon>
        <taxon>Elasticomyces</taxon>
    </lineage>
</organism>
<protein>
    <submittedName>
        <fullName evidence="1">Uncharacterized protein</fullName>
    </submittedName>
</protein>
<reference evidence="1" key="1">
    <citation type="submission" date="2023-08" db="EMBL/GenBank/DDBJ databases">
        <title>Black Yeasts Isolated from many extreme environments.</title>
        <authorList>
            <person name="Coleine C."/>
            <person name="Stajich J.E."/>
            <person name="Selbmann L."/>
        </authorList>
    </citation>
    <scope>NUCLEOTIDE SEQUENCE</scope>
    <source>
        <strain evidence="1">CCFEE 5810</strain>
    </source>
</reference>
<proteinExistence type="predicted"/>
<accession>A0AAN7W3A6</accession>
<name>A0AAN7W3A6_9PEZI</name>
<comment type="caution">
    <text evidence="1">The sequence shown here is derived from an EMBL/GenBank/DDBJ whole genome shotgun (WGS) entry which is preliminary data.</text>
</comment>
<sequence length="373" mass="42174">MPGVRRNSWAGYPLDVQQSDADHSGAYHLARMRDAYAPMRQSPTTDGLKDSDDDETFEPVCTAVMRTCKKIYYEVCDYLYGYGRFGLELYCHPACEFRFANARASLDEMQSDAPIHFGALRCIKRLEVLVSTDSNEIEVCNAHRLVCVLADRLAKSDVLRKLNIYLDIYMPGDRDCDMSRSELRSLKHDAISRHHIAAFVVDPLRALRLKHDAEITVHFPGFRIAALKDVPDALIQDMASSSLPGDYRRFSSFLYGFEASLETLRLMFSSWVHVVLDQLPHKMRVAVIRCNRPCLGKLHERYLREALAALKPNPSAPAVSHRLILREDLTEQDYTNLGRHFACLSMALPRADQIPSDSGPLLIDAALRASASR</sequence>
<dbReference type="AlphaFoldDB" id="A0AAN7W3A6"/>
<dbReference type="Proteomes" id="UP001310594">
    <property type="component" value="Unassembled WGS sequence"/>
</dbReference>
<evidence type="ECO:0000313" key="1">
    <source>
        <dbReference type="EMBL" id="KAK5693148.1"/>
    </source>
</evidence>